<dbReference type="AlphaFoldDB" id="A0A518CRI5"/>
<dbReference type="SUPFAM" id="SSF53300">
    <property type="entry name" value="vWA-like"/>
    <property type="match status" value="1"/>
</dbReference>
<evidence type="ECO:0008006" key="5">
    <source>
        <dbReference type="Google" id="ProtNLM"/>
    </source>
</evidence>
<dbReference type="Gene3D" id="3.40.50.410">
    <property type="entry name" value="von Willebrand factor, type A domain"/>
    <property type="match status" value="1"/>
</dbReference>
<keyword evidence="2" id="KW-1133">Transmembrane helix</keyword>
<keyword evidence="4" id="KW-1185">Reference proteome</keyword>
<evidence type="ECO:0000256" key="1">
    <source>
        <dbReference type="SAM" id="MobiDB-lite"/>
    </source>
</evidence>
<gene>
    <name evidence="3" type="ORF">Pla110_35760</name>
</gene>
<feature type="region of interest" description="Disordered" evidence="1">
    <location>
        <begin position="66"/>
        <end position="127"/>
    </location>
</feature>
<dbReference type="KEGG" id="plon:Pla110_35760"/>
<keyword evidence="2" id="KW-0812">Transmembrane</keyword>
<reference evidence="3 4" key="1">
    <citation type="submission" date="2019-02" db="EMBL/GenBank/DDBJ databases">
        <title>Deep-cultivation of Planctomycetes and their phenomic and genomic characterization uncovers novel biology.</title>
        <authorList>
            <person name="Wiegand S."/>
            <person name="Jogler M."/>
            <person name="Boedeker C."/>
            <person name="Pinto D."/>
            <person name="Vollmers J."/>
            <person name="Rivas-Marin E."/>
            <person name="Kohn T."/>
            <person name="Peeters S.H."/>
            <person name="Heuer A."/>
            <person name="Rast P."/>
            <person name="Oberbeckmann S."/>
            <person name="Bunk B."/>
            <person name="Jeske O."/>
            <person name="Meyerdierks A."/>
            <person name="Storesund J.E."/>
            <person name="Kallscheuer N."/>
            <person name="Luecker S."/>
            <person name="Lage O.M."/>
            <person name="Pohl T."/>
            <person name="Merkel B.J."/>
            <person name="Hornburger P."/>
            <person name="Mueller R.-W."/>
            <person name="Bruemmer F."/>
            <person name="Labrenz M."/>
            <person name="Spormann A.M."/>
            <person name="Op den Camp H."/>
            <person name="Overmann J."/>
            <person name="Amann R."/>
            <person name="Jetten M.S.M."/>
            <person name="Mascher T."/>
            <person name="Medema M.H."/>
            <person name="Devos D.P."/>
            <person name="Kaster A.-K."/>
            <person name="Ovreas L."/>
            <person name="Rohde M."/>
            <person name="Galperin M.Y."/>
            <person name="Jogler C."/>
        </authorList>
    </citation>
    <scope>NUCLEOTIDE SEQUENCE [LARGE SCALE GENOMIC DNA]</scope>
    <source>
        <strain evidence="3 4">Pla110</strain>
    </source>
</reference>
<dbReference type="InterPro" id="IPR036465">
    <property type="entry name" value="vWFA_dom_sf"/>
</dbReference>
<proteinExistence type="predicted"/>
<feature type="transmembrane region" description="Helical" evidence="2">
    <location>
        <begin position="20"/>
        <end position="38"/>
    </location>
</feature>
<sequence>MATSPFEKSESHGRTLLQSWTSSILLHGLVLAMLLYWFGAPESGLGNRNGSLANFNKVGLEIKSAQTDEFEQRPNENESEATSSEANEQEAAETPEEVNPFDNLPEELTVTPLDEPEPILGSGLPTSVDTGLSREALLSGDSLSQEASGDLPPQTTAPLGIGESAFLGIRTQGEKVIFLLDRSSSMSGTFLESKVKPLAVAKSELKRSLNSLSSIHQFQVIFYHESTRALGSEEDAVKGIKMLPVSELNLNKARNFIDQTRADRGTDHLKALDLAISLHPDVIYFLTDADTKLSRVDLRRIQRMSQGTIINCIEFGKGPQIAGTGTHERNFLQRLSTDTGGLYRYFDITRF</sequence>
<dbReference type="Proteomes" id="UP000317178">
    <property type="component" value="Chromosome"/>
</dbReference>
<dbReference type="EMBL" id="CP036281">
    <property type="protein sequence ID" value="QDU81825.1"/>
    <property type="molecule type" value="Genomic_DNA"/>
</dbReference>
<evidence type="ECO:0000313" key="3">
    <source>
        <dbReference type="EMBL" id="QDU81825.1"/>
    </source>
</evidence>
<evidence type="ECO:0000313" key="4">
    <source>
        <dbReference type="Proteomes" id="UP000317178"/>
    </source>
</evidence>
<dbReference type="RefSeq" id="WP_144997496.1">
    <property type="nucleotide sequence ID" value="NZ_CP036281.1"/>
</dbReference>
<protein>
    <recommendedName>
        <fullName evidence="5">VWFA domain-containing protein</fullName>
    </recommendedName>
</protein>
<organism evidence="3 4">
    <name type="scientific">Polystyrenella longa</name>
    <dbReference type="NCBI Taxonomy" id="2528007"/>
    <lineage>
        <taxon>Bacteria</taxon>
        <taxon>Pseudomonadati</taxon>
        <taxon>Planctomycetota</taxon>
        <taxon>Planctomycetia</taxon>
        <taxon>Planctomycetales</taxon>
        <taxon>Planctomycetaceae</taxon>
        <taxon>Polystyrenella</taxon>
    </lineage>
</organism>
<feature type="compositionally biased region" description="Acidic residues" evidence="1">
    <location>
        <begin position="87"/>
        <end position="96"/>
    </location>
</feature>
<evidence type="ECO:0000256" key="2">
    <source>
        <dbReference type="SAM" id="Phobius"/>
    </source>
</evidence>
<dbReference type="OrthoDB" id="272806at2"/>
<name>A0A518CRI5_9PLAN</name>
<keyword evidence="2" id="KW-0472">Membrane</keyword>
<accession>A0A518CRI5</accession>